<dbReference type="GO" id="GO:0006511">
    <property type="term" value="P:ubiquitin-dependent protein catabolic process"/>
    <property type="evidence" value="ECO:0007669"/>
    <property type="project" value="TreeGrafter"/>
</dbReference>
<feature type="domain" description="Right handed beta helix" evidence="3">
    <location>
        <begin position="730"/>
        <end position="873"/>
    </location>
</feature>
<dbReference type="Gene3D" id="2.160.20.10">
    <property type="entry name" value="Single-stranded right-handed beta-helix, Pectin lyase-like"/>
    <property type="match status" value="4"/>
</dbReference>
<protein>
    <recommendedName>
        <fullName evidence="3">Right handed beta helix domain-containing protein</fullName>
    </recommendedName>
</protein>
<dbReference type="Pfam" id="PF13229">
    <property type="entry name" value="Beta_helix"/>
    <property type="match status" value="2"/>
</dbReference>
<dbReference type="InterPro" id="IPR039448">
    <property type="entry name" value="Beta_helix"/>
</dbReference>
<organism evidence="4">
    <name type="scientific">Eutreptiella gymnastica</name>
    <dbReference type="NCBI Taxonomy" id="73025"/>
    <lineage>
        <taxon>Eukaryota</taxon>
        <taxon>Discoba</taxon>
        <taxon>Euglenozoa</taxon>
        <taxon>Euglenida</taxon>
        <taxon>Spirocuta</taxon>
        <taxon>Euglenophyceae</taxon>
        <taxon>Eutreptiales</taxon>
        <taxon>Eutreptiaceae</taxon>
        <taxon>Eutreptiella</taxon>
    </lineage>
</organism>
<proteinExistence type="predicted"/>
<sequence>MSGAAGRLPTALNADILFFEKQETLCGDRVEKEARMTFLDLHRKKGHAAGRTSQPEDVNQFTQTTSLMCGFLGSRGNRTGPLIRHSLALLNLLKANHKNAVLAFEYSRLLLQLADDDEVLAKLVAHSAPKVFALAMESRLHADEQASAEWGGAGPADLGPLPPIHSNCCQLLAAMASTCKASSAVARDCLAVLLRLCSRHHADTLEDVFQVLHELAERFDSFEVLLGVKDQLLGVLQSGQYSSSHQIRLVAALQGTLRKGLHVAKEAADVPLPFESSSGDAGAAVQRAALLRQHVQARQQQQQHDLEQVFALLDEEVTDAADACATAPPVFVVADTRIAEGRPDYYTSIAEAVKAARVNAVINIAAGEFHEDVVVDKPLTLRGKGSSTVLRPVVGPALQLDAQRCVVERMVVEMLAPEDPHAPGGAAVLQGSPILRHCRLTDLKVLGGSTPLVLDCTVRLLAVEGAAGGVYYRNVLQSPAPLHVPAVRAASSGHPCFMGNSVTGEGAPAAVEVTGPTTTCRWRFNTFADTAVAFGVAEGARPECEANHFRGARVAAIHCQTGGGGTFTRNCISEAEVGVHTQSRADPTFVHNLLFDCSGPARTRTACAVRVDAAGAGRFLRNALWDNAHAAAIVATDGAPRLRDNSVLLSTKPRGTNVDAQGIVVQDGGKGELIGNEVYGIGTAGVSIAGGARPNVLRNHVHGCWAAAVRVSDGGGGVLKQNVIARTPRGVVLLSKADPMLDGNTITGATDAGVHAADGALGRLQHNSIVENKTNVVVAAGAAPVLEHNTISRSSSAGVHVHSGGLGTFRANDIADHPTAGVLVEDGGQGQFDSNRIHDNPRTGVLMRNGMAEFHKNVIIDSDVGVLCSAQSHGLFSMNFIRNHREHGLKVEGRSRTRFQRNTIAHVPHAAVLLAAQACPVLTDNDIGFCQGPAVHCTEQSTGSFAGNTIHDHRGPGFLVDDSCPEIRGCTISEGASEAVLYRNKGQGALTKCQILKHKGTCVAVTDQSNPVIMDNVISDGAGDGIVVSESRAQIQRNQLFRLVGFGLRLHDKGISNFAHCEVGSARVCLSIAEGCGGKFEGLNLHDAEEVLMSLHTSEYLEFRDCTFHRSAQDGVMVHNGAPQFFDNEFKENAGVACKILVDAKPGPLLSNNAFTGNAVAIQCTHYRAEYQTGNAFAANRQAIRVADKAAPGEGRAPSPDEECGARDTDGEMDAASAVFAIRTGSFKKVKRGNAASSPSRKMGFGGGGWHSRRRQEAFEYGAAGHVLDWRGLQGPGATDVRSLNRE</sequence>
<dbReference type="SMART" id="SM00710">
    <property type="entry name" value="PbH1"/>
    <property type="match status" value="11"/>
</dbReference>
<dbReference type="EMBL" id="HBJA01060436">
    <property type="protein sequence ID" value="CAE0810240.1"/>
    <property type="molecule type" value="Transcribed_RNA"/>
</dbReference>
<dbReference type="InterPro" id="IPR051550">
    <property type="entry name" value="SCF-Subunits/Alg-Epimerases"/>
</dbReference>
<evidence type="ECO:0000259" key="3">
    <source>
        <dbReference type="Pfam" id="PF13229"/>
    </source>
</evidence>
<dbReference type="InterPro" id="IPR011050">
    <property type="entry name" value="Pectin_lyase_fold/virulence"/>
</dbReference>
<feature type="region of interest" description="Disordered" evidence="2">
    <location>
        <begin position="1231"/>
        <end position="1251"/>
    </location>
</feature>
<dbReference type="InterPro" id="IPR012334">
    <property type="entry name" value="Pectin_lyas_fold"/>
</dbReference>
<dbReference type="PANTHER" id="PTHR22990">
    <property type="entry name" value="F-BOX ONLY PROTEIN"/>
    <property type="match status" value="1"/>
</dbReference>
<feature type="region of interest" description="Disordered" evidence="2">
    <location>
        <begin position="1189"/>
        <end position="1209"/>
    </location>
</feature>
<evidence type="ECO:0000313" key="4">
    <source>
        <dbReference type="EMBL" id="CAE0810240.1"/>
    </source>
</evidence>
<dbReference type="PANTHER" id="PTHR22990:SF15">
    <property type="entry name" value="F-BOX ONLY PROTEIN 10"/>
    <property type="match status" value="1"/>
</dbReference>
<keyword evidence="1" id="KW-0677">Repeat</keyword>
<feature type="domain" description="Right handed beta helix" evidence="3">
    <location>
        <begin position="920"/>
        <end position="1057"/>
    </location>
</feature>
<name>A0A7S4CYE3_9EUGL</name>
<dbReference type="SUPFAM" id="SSF51126">
    <property type="entry name" value="Pectin lyase-like"/>
    <property type="match status" value="4"/>
</dbReference>
<evidence type="ECO:0000256" key="1">
    <source>
        <dbReference type="ARBA" id="ARBA00022737"/>
    </source>
</evidence>
<dbReference type="InterPro" id="IPR006626">
    <property type="entry name" value="PbH1"/>
</dbReference>
<evidence type="ECO:0000256" key="2">
    <source>
        <dbReference type="SAM" id="MobiDB-lite"/>
    </source>
</evidence>
<accession>A0A7S4CYE3</accession>
<reference evidence="4" key="1">
    <citation type="submission" date="2021-01" db="EMBL/GenBank/DDBJ databases">
        <authorList>
            <person name="Corre E."/>
            <person name="Pelletier E."/>
            <person name="Niang G."/>
            <person name="Scheremetjew M."/>
            <person name="Finn R."/>
            <person name="Kale V."/>
            <person name="Holt S."/>
            <person name="Cochrane G."/>
            <person name="Meng A."/>
            <person name="Brown T."/>
            <person name="Cohen L."/>
        </authorList>
    </citation>
    <scope>NUCLEOTIDE SEQUENCE</scope>
    <source>
        <strain evidence="4">CCMP1594</strain>
    </source>
</reference>
<gene>
    <name evidence="4" type="ORF">EGYM00163_LOCUS21374</name>
</gene>